<gene>
    <name evidence="4" type="ORF">K8352_05910</name>
</gene>
<organism evidence="4 5">
    <name type="scientific">Cerina litoralis</name>
    <dbReference type="NCBI Taxonomy" id="2874477"/>
    <lineage>
        <taxon>Bacteria</taxon>
        <taxon>Pseudomonadati</taxon>
        <taxon>Bacteroidota</taxon>
        <taxon>Flavobacteriia</taxon>
        <taxon>Flavobacteriales</taxon>
        <taxon>Flavobacteriaceae</taxon>
        <taxon>Cerina</taxon>
    </lineage>
</organism>
<comment type="similarity">
    <text evidence="1 3">Belongs to the short-chain dehydrogenases/reductases (SDR) family.</text>
</comment>
<dbReference type="PANTHER" id="PTHR42901">
    <property type="entry name" value="ALCOHOL DEHYDROGENASE"/>
    <property type="match status" value="1"/>
</dbReference>
<dbReference type="GO" id="GO:0016491">
    <property type="term" value="F:oxidoreductase activity"/>
    <property type="evidence" value="ECO:0007669"/>
    <property type="project" value="UniProtKB-KW"/>
</dbReference>
<dbReference type="EMBL" id="JAIRBC010000007">
    <property type="protein sequence ID" value="MCG2460276.1"/>
    <property type="molecule type" value="Genomic_DNA"/>
</dbReference>
<evidence type="ECO:0000256" key="2">
    <source>
        <dbReference type="ARBA" id="ARBA00023002"/>
    </source>
</evidence>
<dbReference type="AlphaFoldDB" id="A0AAE3JNT9"/>
<sequence>MDIDSKIAVVTGASRGLGAALSSSLVAKGATVYGLSRNRANLADRRAKLGENFVPVSLDITDQTAVHSWVSETFSNLRSPDILINNAGTGHFGKIDELSLEQWHGMLNTNLNGLFYVTSQIVPFMKRKKDTCHIVNLGSILGKTGRAEGAAYCLTKYGVQGFSEALFRELRSEKIKVSCVNPGSIATHFFRDSGIEPHGNMIQPKNLADLIVQILETPDNLLIDEITIRPLIPKPLG</sequence>
<dbReference type="PRINTS" id="PR00080">
    <property type="entry name" value="SDRFAMILY"/>
</dbReference>
<protein>
    <submittedName>
        <fullName evidence="4">SDR family NAD(P)-dependent oxidoreductase</fullName>
    </submittedName>
</protein>
<dbReference type="Gene3D" id="3.40.50.720">
    <property type="entry name" value="NAD(P)-binding Rossmann-like Domain"/>
    <property type="match status" value="1"/>
</dbReference>
<evidence type="ECO:0000256" key="3">
    <source>
        <dbReference type="RuleBase" id="RU000363"/>
    </source>
</evidence>
<comment type="caution">
    <text evidence="4">The sequence shown here is derived from an EMBL/GenBank/DDBJ whole genome shotgun (WGS) entry which is preliminary data.</text>
</comment>
<dbReference type="Proteomes" id="UP001200642">
    <property type="component" value="Unassembled WGS sequence"/>
</dbReference>
<dbReference type="RefSeq" id="WP_317901419.1">
    <property type="nucleotide sequence ID" value="NZ_JAIRBC010000007.1"/>
</dbReference>
<evidence type="ECO:0000313" key="5">
    <source>
        <dbReference type="Proteomes" id="UP001200642"/>
    </source>
</evidence>
<reference evidence="4" key="1">
    <citation type="submission" date="2023-02" db="EMBL/GenBank/DDBJ databases">
        <title>Genome of Flavobacteriaceae gen. nov. sp. strain F89.</title>
        <authorList>
            <person name="Wang Y."/>
        </authorList>
    </citation>
    <scope>NUCLEOTIDE SEQUENCE</scope>
    <source>
        <strain evidence="4">F89</strain>
    </source>
</reference>
<accession>A0AAE3JNT9</accession>
<dbReference type="Pfam" id="PF00106">
    <property type="entry name" value="adh_short"/>
    <property type="match status" value="1"/>
</dbReference>
<dbReference type="SUPFAM" id="SSF51735">
    <property type="entry name" value="NAD(P)-binding Rossmann-fold domains"/>
    <property type="match status" value="1"/>
</dbReference>
<dbReference type="InterPro" id="IPR002347">
    <property type="entry name" value="SDR_fam"/>
</dbReference>
<dbReference type="PANTHER" id="PTHR42901:SF1">
    <property type="entry name" value="ALCOHOL DEHYDROGENASE"/>
    <property type="match status" value="1"/>
</dbReference>
<dbReference type="InterPro" id="IPR036291">
    <property type="entry name" value="NAD(P)-bd_dom_sf"/>
</dbReference>
<evidence type="ECO:0000313" key="4">
    <source>
        <dbReference type="EMBL" id="MCG2460276.1"/>
    </source>
</evidence>
<name>A0AAE3JNT9_9FLAO</name>
<evidence type="ECO:0000256" key="1">
    <source>
        <dbReference type="ARBA" id="ARBA00006484"/>
    </source>
</evidence>
<keyword evidence="5" id="KW-1185">Reference proteome</keyword>
<proteinExistence type="inferred from homology"/>
<keyword evidence="2" id="KW-0560">Oxidoreductase</keyword>
<dbReference type="PRINTS" id="PR00081">
    <property type="entry name" value="GDHRDH"/>
</dbReference>